<dbReference type="InterPro" id="IPR002182">
    <property type="entry name" value="NB-ARC"/>
</dbReference>
<dbReference type="Gene3D" id="1.10.10.10">
    <property type="entry name" value="Winged helix-like DNA-binding domain superfamily/Winged helix DNA-binding domain"/>
    <property type="match status" value="1"/>
</dbReference>
<evidence type="ECO:0000259" key="9">
    <source>
        <dbReference type="Pfam" id="PF23598"/>
    </source>
</evidence>
<feature type="domain" description="Disease resistance N-terminal" evidence="7">
    <location>
        <begin position="8"/>
        <end position="88"/>
    </location>
</feature>
<evidence type="ECO:0000259" key="8">
    <source>
        <dbReference type="Pfam" id="PF23559"/>
    </source>
</evidence>
<dbReference type="PRINTS" id="PR00364">
    <property type="entry name" value="DISEASERSIST"/>
</dbReference>
<dbReference type="EMBL" id="JAMFTS010000003">
    <property type="protein sequence ID" value="KAJ4770977.1"/>
    <property type="molecule type" value="Genomic_DNA"/>
</dbReference>
<dbReference type="CDD" id="cd14798">
    <property type="entry name" value="RX-CC_like"/>
    <property type="match status" value="1"/>
</dbReference>
<dbReference type="Gene3D" id="3.40.50.300">
    <property type="entry name" value="P-loop containing nucleotide triphosphate hydrolases"/>
    <property type="match status" value="1"/>
</dbReference>
<dbReference type="SUPFAM" id="SSF52540">
    <property type="entry name" value="P-loop containing nucleoside triphosphate hydrolases"/>
    <property type="match status" value="1"/>
</dbReference>
<dbReference type="PANTHER" id="PTHR23155">
    <property type="entry name" value="DISEASE RESISTANCE PROTEIN RP"/>
    <property type="match status" value="1"/>
</dbReference>
<dbReference type="GO" id="GO:0002758">
    <property type="term" value="P:innate immune response-activating signaling pathway"/>
    <property type="evidence" value="ECO:0007669"/>
    <property type="project" value="UniProtKB-ARBA"/>
</dbReference>
<dbReference type="Pfam" id="PF18052">
    <property type="entry name" value="Rx_N"/>
    <property type="match status" value="1"/>
</dbReference>
<dbReference type="Proteomes" id="UP001140206">
    <property type="component" value="Chromosome 3"/>
</dbReference>
<evidence type="ECO:0000256" key="2">
    <source>
        <dbReference type="ARBA" id="ARBA00022614"/>
    </source>
</evidence>
<dbReference type="InterPro" id="IPR044974">
    <property type="entry name" value="Disease_R_plants"/>
</dbReference>
<organism evidence="10 11">
    <name type="scientific">Rhynchospora pubera</name>
    <dbReference type="NCBI Taxonomy" id="906938"/>
    <lineage>
        <taxon>Eukaryota</taxon>
        <taxon>Viridiplantae</taxon>
        <taxon>Streptophyta</taxon>
        <taxon>Embryophyta</taxon>
        <taxon>Tracheophyta</taxon>
        <taxon>Spermatophyta</taxon>
        <taxon>Magnoliopsida</taxon>
        <taxon>Liliopsida</taxon>
        <taxon>Poales</taxon>
        <taxon>Cyperaceae</taxon>
        <taxon>Cyperoideae</taxon>
        <taxon>Rhynchosporeae</taxon>
        <taxon>Rhynchospora</taxon>
    </lineage>
</organism>
<evidence type="ECO:0000259" key="7">
    <source>
        <dbReference type="Pfam" id="PF18052"/>
    </source>
</evidence>
<dbReference type="GO" id="GO:0042742">
    <property type="term" value="P:defense response to bacterium"/>
    <property type="evidence" value="ECO:0007669"/>
    <property type="project" value="UniProtKB-ARBA"/>
</dbReference>
<dbReference type="Pfam" id="PF23559">
    <property type="entry name" value="WHD_DRP"/>
    <property type="match status" value="1"/>
</dbReference>
<evidence type="ECO:0000313" key="11">
    <source>
        <dbReference type="Proteomes" id="UP001140206"/>
    </source>
</evidence>
<dbReference type="InterPro" id="IPR038005">
    <property type="entry name" value="RX-like_CC"/>
</dbReference>
<keyword evidence="2" id="KW-0433">Leucine-rich repeat</keyword>
<protein>
    <submittedName>
        <fullName evidence="10">Disease resistance protein (CC-NBS-LRR class) family</fullName>
    </submittedName>
</protein>
<dbReference type="SUPFAM" id="SSF52058">
    <property type="entry name" value="L domain-like"/>
    <property type="match status" value="1"/>
</dbReference>
<accession>A0AAV8DQK5</accession>
<dbReference type="GO" id="GO:0009626">
    <property type="term" value="P:plant-type hypersensitive response"/>
    <property type="evidence" value="ECO:0007669"/>
    <property type="project" value="UniProtKB-ARBA"/>
</dbReference>
<dbReference type="Pfam" id="PF00931">
    <property type="entry name" value="NB-ARC"/>
    <property type="match status" value="1"/>
</dbReference>
<dbReference type="FunFam" id="3.40.50.300:FF:001091">
    <property type="entry name" value="Probable disease resistance protein At1g61300"/>
    <property type="match status" value="1"/>
</dbReference>
<dbReference type="FunFam" id="1.10.10.10:FF:000322">
    <property type="entry name" value="Probable disease resistance protein At1g63360"/>
    <property type="match status" value="1"/>
</dbReference>
<dbReference type="AlphaFoldDB" id="A0AAV8DQK5"/>
<comment type="caution">
    <text evidence="10">The sequence shown here is derived from an EMBL/GenBank/DDBJ whole genome shotgun (WGS) entry which is preliminary data.</text>
</comment>
<name>A0AAV8DQK5_9POAL</name>
<evidence type="ECO:0000313" key="10">
    <source>
        <dbReference type="EMBL" id="KAJ4770977.1"/>
    </source>
</evidence>
<evidence type="ECO:0000259" key="6">
    <source>
        <dbReference type="Pfam" id="PF00931"/>
    </source>
</evidence>
<dbReference type="InterPro" id="IPR042197">
    <property type="entry name" value="Apaf_helical"/>
</dbReference>
<dbReference type="Gene3D" id="1.10.8.430">
    <property type="entry name" value="Helical domain of apoptotic protease-activating factors"/>
    <property type="match status" value="1"/>
</dbReference>
<keyword evidence="5" id="KW-0611">Plant defense</keyword>
<dbReference type="InterPro" id="IPR058922">
    <property type="entry name" value="WHD_DRP"/>
</dbReference>
<evidence type="ECO:0000256" key="3">
    <source>
        <dbReference type="ARBA" id="ARBA00022737"/>
    </source>
</evidence>
<feature type="domain" description="Disease resistance R13L4/SHOC-2-like LRR" evidence="9">
    <location>
        <begin position="553"/>
        <end position="890"/>
    </location>
</feature>
<evidence type="ECO:0000256" key="5">
    <source>
        <dbReference type="ARBA" id="ARBA00022821"/>
    </source>
</evidence>
<keyword evidence="3" id="KW-0677">Repeat</keyword>
<dbReference type="InterPro" id="IPR027417">
    <property type="entry name" value="P-loop_NTPase"/>
</dbReference>
<comment type="similarity">
    <text evidence="1">Belongs to the disease resistance NB-LRR family.</text>
</comment>
<dbReference type="InterPro" id="IPR055414">
    <property type="entry name" value="LRR_R13L4/SHOC2-like"/>
</dbReference>
<dbReference type="InterPro" id="IPR041118">
    <property type="entry name" value="Rx_N"/>
</dbReference>
<feature type="domain" description="NB-ARC" evidence="6">
    <location>
        <begin position="188"/>
        <end position="359"/>
    </location>
</feature>
<dbReference type="Pfam" id="PF23598">
    <property type="entry name" value="LRR_14"/>
    <property type="match status" value="1"/>
</dbReference>
<keyword evidence="4" id="KW-0547">Nucleotide-binding</keyword>
<sequence length="924" mass="105561">MDVVGLITDVAKKLGNLALEEARSLGQVTSKVRSAKDLLESIKPLLEDAETTSNQSARTMHWVEEIRDVAERIEDAIDIYTGEVKANNLVKENNLLNRQTRVADWLNCLFPCIKNCMDVMPANPLNIISVHNLSVELDDIEATMKRIKEKRDILGTPALGESSRNEKLPERPPTFPYIDETKVIVGQDDDKRVILEELLSPEPAHLSVVSIVGTGGLGKTTLARSIFNSPKIKENFNTRIWLSVSQQYNMINLLKTMLRQTRDLTGTEENMLDEGYFIGKIRSHLEQTRYFVVLDDVWSVEFWPNYFQNTCPGGLNGSRVVITTRDLNVANVCTRSPHKLQFLSEEESKLLLFKVAFPYQDPPSGLDKIATKLVRYCGGLPLALEVVGGLLSKKDTYESWRKVAENLDWHSSKGHKCMKILETSYDYMPIVLKKCFMYFASFPEDYQIDAESLIWKWVAERLVPDEITGKECLEELFQRSMILVSARSYDDSIEKCGVHDLLRELAIEKAKDNKFLVVFSNNNVDANFSDARRVSFQSCNLTENNNYGSSSKKLRSLFIFGESLSDYSGFRMLKVLQLNNCDLGSQANKWFKELIQLRNLEFNNCEIADKEIPEEICHMQNLQTLNCEHSARVKLPESMWSIKTLRHVSTSRTETLPPPSAELSFANLQTLRDVRLKHTEGELYSFPSLCELSLNQSTSRLIFAISLLANMNQSKKNINQSTSYSWDPFASLLRNKTLRKLVDLTVSGNNIPLDVVDMRRFVFFEHLQCLNLLGAWCDDVCLSAHFFPSCLSKLVLSSCHFTEDPMPELGKLLNLKILNLLFATYMGRQMTCLAGGFPQLRELNIPLQPNVEDLNIEQGTLSMLKKLEISLQLRRIPDLQHLTKLEEFIWSAPFSEEYIQMMRQKNQHKLNHIRAVIINRHGRL</sequence>
<evidence type="ECO:0000256" key="4">
    <source>
        <dbReference type="ARBA" id="ARBA00022741"/>
    </source>
</evidence>
<dbReference type="InterPro" id="IPR032675">
    <property type="entry name" value="LRR_dom_sf"/>
</dbReference>
<dbReference type="Gene3D" id="3.80.10.10">
    <property type="entry name" value="Ribonuclease Inhibitor"/>
    <property type="match status" value="2"/>
</dbReference>
<gene>
    <name evidence="10" type="ORF">LUZ62_055234</name>
</gene>
<reference evidence="10" key="1">
    <citation type="submission" date="2022-08" db="EMBL/GenBank/DDBJ databases">
        <authorList>
            <person name="Marques A."/>
        </authorList>
    </citation>
    <scope>NUCLEOTIDE SEQUENCE</scope>
    <source>
        <strain evidence="10">RhyPub2mFocal</strain>
        <tissue evidence="10">Leaves</tissue>
    </source>
</reference>
<dbReference type="InterPro" id="IPR036388">
    <property type="entry name" value="WH-like_DNA-bd_sf"/>
</dbReference>
<dbReference type="PANTHER" id="PTHR23155:SF1205">
    <property type="entry name" value="DISEASE RESISTANCE PROTEIN RPM1"/>
    <property type="match status" value="1"/>
</dbReference>
<feature type="domain" description="Disease resistance protein winged helix" evidence="8">
    <location>
        <begin position="442"/>
        <end position="506"/>
    </location>
</feature>
<proteinExistence type="inferred from homology"/>
<evidence type="ECO:0000256" key="1">
    <source>
        <dbReference type="ARBA" id="ARBA00008894"/>
    </source>
</evidence>
<keyword evidence="11" id="KW-1185">Reference proteome</keyword>
<dbReference type="GO" id="GO:0043531">
    <property type="term" value="F:ADP binding"/>
    <property type="evidence" value="ECO:0007669"/>
    <property type="project" value="InterPro"/>
</dbReference>
<dbReference type="Gene3D" id="1.20.5.4130">
    <property type="match status" value="1"/>
</dbReference>